<dbReference type="GO" id="GO:0090560">
    <property type="term" value="F:2-(3-amino-3-carboxypropyl)histidine synthase activity"/>
    <property type="evidence" value="ECO:0007669"/>
    <property type="project" value="InterPro"/>
</dbReference>
<accession>A0A0J8RGA9</accession>
<dbReference type="EMBL" id="DS016984">
    <property type="protein sequence ID" value="KMU83947.1"/>
    <property type="molecule type" value="Genomic_DNA"/>
</dbReference>
<dbReference type="Gene3D" id="3.40.50.11840">
    <property type="entry name" value="Diphthamide synthesis DPH1/DPH2 domain 1"/>
    <property type="match status" value="1"/>
</dbReference>
<gene>
    <name evidence="1" type="ORF">CIHG_01731</name>
</gene>
<dbReference type="Proteomes" id="UP000054563">
    <property type="component" value="Unassembled WGS sequence"/>
</dbReference>
<dbReference type="InterPro" id="IPR016435">
    <property type="entry name" value="DPH1/DPH2"/>
</dbReference>
<dbReference type="STRING" id="396776.A0A0J8RGA9"/>
<dbReference type="SFLD" id="SFLDS00032">
    <property type="entry name" value="Radical_SAM_3-amino-3-carboxyp"/>
    <property type="match status" value="1"/>
</dbReference>
<name>A0A0J8RGA9_COCIT</name>
<sequence length="112" mass="12751">MASSLEVAPVLSTPDDHILEATDPLVTPRTADQVSDEELRITYDIERTIRDIKQGRWRRIALQFPDEMLPDAPRVFQLLSRGLESVDPHLYRKGHKLFGKNILALLKFQATG</sequence>
<dbReference type="InterPro" id="IPR042263">
    <property type="entry name" value="DPH1/DPH2_1"/>
</dbReference>
<organism evidence="1 2">
    <name type="scientific">Coccidioides immitis H538.4</name>
    <dbReference type="NCBI Taxonomy" id="396776"/>
    <lineage>
        <taxon>Eukaryota</taxon>
        <taxon>Fungi</taxon>
        <taxon>Dikarya</taxon>
        <taxon>Ascomycota</taxon>
        <taxon>Pezizomycotina</taxon>
        <taxon>Eurotiomycetes</taxon>
        <taxon>Eurotiomycetidae</taxon>
        <taxon>Onygenales</taxon>
        <taxon>Onygenaceae</taxon>
        <taxon>Coccidioides</taxon>
    </lineage>
</organism>
<evidence type="ECO:0000313" key="2">
    <source>
        <dbReference type="Proteomes" id="UP000054563"/>
    </source>
</evidence>
<evidence type="ECO:0000313" key="1">
    <source>
        <dbReference type="EMBL" id="KMU83947.1"/>
    </source>
</evidence>
<dbReference type="AlphaFoldDB" id="A0A0J8RGA9"/>
<protein>
    <submittedName>
        <fullName evidence="1">Diphthamide biosynthesis protein 2</fullName>
    </submittedName>
</protein>
<dbReference type="VEuPathDB" id="FungiDB:CIHG_01731"/>
<dbReference type="OrthoDB" id="449241at2759"/>
<dbReference type="GO" id="GO:0017183">
    <property type="term" value="P:protein histidyl modification to diphthamide"/>
    <property type="evidence" value="ECO:0007669"/>
    <property type="project" value="InterPro"/>
</dbReference>
<reference evidence="2" key="1">
    <citation type="journal article" date="2010" name="Genome Res.">
        <title>Population genomic sequencing of Coccidioides fungi reveals recent hybridization and transposon control.</title>
        <authorList>
            <person name="Neafsey D.E."/>
            <person name="Barker B.M."/>
            <person name="Sharpton T.J."/>
            <person name="Stajich J.E."/>
            <person name="Park D.J."/>
            <person name="Whiston E."/>
            <person name="Hung C.-Y."/>
            <person name="McMahan C."/>
            <person name="White J."/>
            <person name="Sykes S."/>
            <person name="Heiman D."/>
            <person name="Young S."/>
            <person name="Zeng Q."/>
            <person name="Abouelleil A."/>
            <person name="Aftuck L."/>
            <person name="Bessette D."/>
            <person name="Brown A."/>
            <person name="FitzGerald M."/>
            <person name="Lui A."/>
            <person name="Macdonald J.P."/>
            <person name="Priest M."/>
            <person name="Orbach M.J."/>
            <person name="Galgiani J.N."/>
            <person name="Kirkland T.N."/>
            <person name="Cole G.T."/>
            <person name="Birren B.W."/>
            <person name="Henn M.R."/>
            <person name="Taylor J.W."/>
            <person name="Rounsley S.D."/>
        </authorList>
    </citation>
    <scope>NUCLEOTIDE SEQUENCE [LARGE SCALE GENOMIC DNA]</scope>
    <source>
        <strain evidence="2">H538.4</strain>
    </source>
</reference>
<proteinExistence type="predicted"/>